<dbReference type="AlphaFoldDB" id="A0A078H0V8"/>
<protein>
    <submittedName>
        <fullName evidence="7">BnaA04g25590D protein</fullName>
    </submittedName>
</protein>
<comment type="subcellular location">
    <subcellularLocation>
        <location evidence="1">Nucleus</location>
    </subcellularLocation>
</comment>
<evidence type="ECO:0000313" key="7">
    <source>
        <dbReference type="EMBL" id="CDY30458.1"/>
    </source>
</evidence>
<keyword evidence="2" id="KW-0805">Transcription regulation</keyword>
<dbReference type="PaxDb" id="3708-A0A078H0V8"/>
<dbReference type="GO" id="GO:0005634">
    <property type="term" value="C:nucleus"/>
    <property type="evidence" value="ECO:0007669"/>
    <property type="project" value="UniProtKB-SubCell"/>
</dbReference>
<dbReference type="KEGG" id="bna:106429273"/>
<dbReference type="PANTHER" id="PTHR31920">
    <property type="entry name" value="B3 DOMAIN-CONTAINING"/>
    <property type="match status" value="1"/>
</dbReference>
<dbReference type="OMA" id="FWRSSEC"/>
<evidence type="ECO:0000256" key="5">
    <source>
        <dbReference type="ARBA" id="ARBA00023242"/>
    </source>
</evidence>
<gene>
    <name evidence="7" type="primary">BnaA04g25590D</name>
    <name evidence="7" type="ORF">GSBRNA2T00045162001</name>
</gene>
<dbReference type="InterPro" id="IPR003340">
    <property type="entry name" value="B3_DNA-bd"/>
</dbReference>
<dbReference type="GO" id="GO:0003677">
    <property type="term" value="F:DNA binding"/>
    <property type="evidence" value="ECO:0007669"/>
    <property type="project" value="UniProtKB-KW"/>
</dbReference>
<reference evidence="7 8" key="1">
    <citation type="journal article" date="2014" name="Science">
        <title>Plant genetics. Early allopolyploid evolution in the post-Neolithic Brassica napus oilseed genome.</title>
        <authorList>
            <person name="Chalhoub B."/>
            <person name="Denoeud F."/>
            <person name="Liu S."/>
            <person name="Parkin I.A."/>
            <person name="Tang H."/>
            <person name="Wang X."/>
            <person name="Chiquet J."/>
            <person name="Belcram H."/>
            <person name="Tong C."/>
            <person name="Samans B."/>
            <person name="Correa M."/>
            <person name="Da Silva C."/>
            <person name="Just J."/>
            <person name="Falentin C."/>
            <person name="Koh C.S."/>
            <person name="Le Clainche I."/>
            <person name="Bernard M."/>
            <person name="Bento P."/>
            <person name="Noel B."/>
            <person name="Labadie K."/>
            <person name="Alberti A."/>
            <person name="Charles M."/>
            <person name="Arnaud D."/>
            <person name="Guo H."/>
            <person name="Daviaud C."/>
            <person name="Alamery S."/>
            <person name="Jabbari K."/>
            <person name="Zhao M."/>
            <person name="Edger P.P."/>
            <person name="Chelaifa H."/>
            <person name="Tack D."/>
            <person name="Lassalle G."/>
            <person name="Mestiri I."/>
            <person name="Schnel N."/>
            <person name="Le Paslier M.C."/>
            <person name="Fan G."/>
            <person name="Renault V."/>
            <person name="Bayer P.E."/>
            <person name="Golicz A.A."/>
            <person name="Manoli S."/>
            <person name="Lee T.H."/>
            <person name="Thi V.H."/>
            <person name="Chalabi S."/>
            <person name="Hu Q."/>
            <person name="Fan C."/>
            <person name="Tollenaere R."/>
            <person name="Lu Y."/>
            <person name="Battail C."/>
            <person name="Shen J."/>
            <person name="Sidebottom C.H."/>
            <person name="Wang X."/>
            <person name="Canaguier A."/>
            <person name="Chauveau A."/>
            <person name="Berard A."/>
            <person name="Deniot G."/>
            <person name="Guan M."/>
            <person name="Liu Z."/>
            <person name="Sun F."/>
            <person name="Lim Y.P."/>
            <person name="Lyons E."/>
            <person name="Town C.D."/>
            <person name="Bancroft I."/>
            <person name="Wang X."/>
            <person name="Meng J."/>
            <person name="Ma J."/>
            <person name="Pires J.C."/>
            <person name="King G.J."/>
            <person name="Brunel D."/>
            <person name="Delourme R."/>
            <person name="Renard M."/>
            <person name="Aury J.M."/>
            <person name="Adams K.L."/>
            <person name="Batley J."/>
            <person name="Snowdon R.J."/>
            <person name="Tost J."/>
            <person name="Edwards D."/>
            <person name="Zhou Y."/>
            <person name="Hua W."/>
            <person name="Sharpe A.G."/>
            <person name="Paterson A.H."/>
            <person name="Guan C."/>
            <person name="Wincker P."/>
        </authorList>
    </citation>
    <scope>NUCLEOTIDE SEQUENCE [LARGE SCALE GENOMIC DNA]</scope>
    <source>
        <strain evidence="8">cv. Darmor-bzh</strain>
    </source>
</reference>
<keyword evidence="8" id="KW-1185">Reference proteome</keyword>
<dbReference type="STRING" id="3708.A0A078H0V8"/>
<keyword evidence="3" id="KW-0238">DNA-binding</keyword>
<name>A0A078H0V8_BRANA</name>
<dbReference type="PANTHER" id="PTHR31920:SF80">
    <property type="entry name" value="GENOME ASSEMBLY, CHROMOSOME: A04"/>
    <property type="match status" value="1"/>
</dbReference>
<dbReference type="PROSITE" id="PS50863">
    <property type="entry name" value="B3"/>
    <property type="match status" value="2"/>
</dbReference>
<proteinExistence type="predicted"/>
<evidence type="ECO:0000256" key="4">
    <source>
        <dbReference type="ARBA" id="ARBA00023163"/>
    </source>
</evidence>
<evidence type="ECO:0000256" key="3">
    <source>
        <dbReference type="ARBA" id="ARBA00023125"/>
    </source>
</evidence>
<evidence type="ECO:0000256" key="2">
    <source>
        <dbReference type="ARBA" id="ARBA00023015"/>
    </source>
</evidence>
<dbReference type="InterPro" id="IPR015300">
    <property type="entry name" value="DNA-bd_pseudobarrel_sf"/>
</dbReference>
<dbReference type="SMART" id="SM01019">
    <property type="entry name" value="B3"/>
    <property type="match status" value="2"/>
</dbReference>
<dbReference type="OrthoDB" id="1666376at2759"/>
<sequence>MARNIAFGRIQEDMNKTSFFKILADEDLSSESMRLIPNEFWRSSECKNLPPKVTLKVAWGSSWPVNLSTFMGCYLMERKGWDKFLNDNHLGDNEFLTFTNEGNNCITVDIFQKNCVEILKPLNTSSSNVKNEEMSCVDPVIAESKKQKVDSNVYGASSSSSSAATFSLTIKKSHLTLLSIPVTFAKEHMPKVRTKFVIHDPKGKPWEVVYVPSNGSKLFSSGWRFLANGYGLAVGDVCTFRLVRPKEMVLEVLHASP</sequence>
<dbReference type="SUPFAM" id="SSF101936">
    <property type="entry name" value="DNA-binding pseudobarrel domain"/>
    <property type="match status" value="2"/>
</dbReference>
<evidence type="ECO:0000256" key="1">
    <source>
        <dbReference type="ARBA" id="ARBA00004123"/>
    </source>
</evidence>
<feature type="domain" description="TF-B3" evidence="6">
    <location>
        <begin position="19"/>
        <end position="114"/>
    </location>
</feature>
<dbReference type="Pfam" id="PF02362">
    <property type="entry name" value="B3"/>
    <property type="match status" value="2"/>
</dbReference>
<dbReference type="SMR" id="A0A078H0V8"/>
<dbReference type="InterPro" id="IPR050655">
    <property type="entry name" value="Plant_B3_domain"/>
</dbReference>
<keyword evidence="5" id="KW-0539">Nucleus</keyword>
<evidence type="ECO:0000313" key="8">
    <source>
        <dbReference type="Proteomes" id="UP000028999"/>
    </source>
</evidence>
<evidence type="ECO:0000259" key="6">
    <source>
        <dbReference type="PROSITE" id="PS50863"/>
    </source>
</evidence>
<organism evidence="7 8">
    <name type="scientific">Brassica napus</name>
    <name type="common">Rape</name>
    <dbReference type="NCBI Taxonomy" id="3708"/>
    <lineage>
        <taxon>Eukaryota</taxon>
        <taxon>Viridiplantae</taxon>
        <taxon>Streptophyta</taxon>
        <taxon>Embryophyta</taxon>
        <taxon>Tracheophyta</taxon>
        <taxon>Spermatophyta</taxon>
        <taxon>Magnoliopsida</taxon>
        <taxon>eudicotyledons</taxon>
        <taxon>Gunneridae</taxon>
        <taxon>Pentapetalae</taxon>
        <taxon>rosids</taxon>
        <taxon>malvids</taxon>
        <taxon>Brassicales</taxon>
        <taxon>Brassicaceae</taxon>
        <taxon>Brassiceae</taxon>
        <taxon>Brassica</taxon>
    </lineage>
</organism>
<keyword evidence="4" id="KW-0804">Transcription</keyword>
<dbReference type="EMBL" id="LK032253">
    <property type="protein sequence ID" value="CDY30458.1"/>
    <property type="molecule type" value="Genomic_DNA"/>
</dbReference>
<feature type="domain" description="TF-B3" evidence="6">
    <location>
        <begin position="163"/>
        <end position="256"/>
    </location>
</feature>
<dbReference type="Gene3D" id="2.40.330.10">
    <property type="entry name" value="DNA-binding pseudobarrel domain"/>
    <property type="match status" value="2"/>
</dbReference>
<dbReference type="CDD" id="cd10017">
    <property type="entry name" value="B3_DNA"/>
    <property type="match status" value="2"/>
</dbReference>
<accession>A0A078H0V8</accession>
<dbReference type="Gramene" id="CDY30458">
    <property type="protein sequence ID" value="CDY30458"/>
    <property type="gene ID" value="GSBRNA2T00045162001"/>
</dbReference>
<dbReference type="Proteomes" id="UP000028999">
    <property type="component" value="Unassembled WGS sequence"/>
</dbReference>